<keyword evidence="11" id="KW-0689">Ribosomal protein</keyword>
<evidence type="ECO:0000256" key="6">
    <source>
        <dbReference type="ARBA" id="ARBA00023002"/>
    </source>
</evidence>
<protein>
    <submittedName>
        <fullName evidence="11">Cytochrome-c peroxidase</fullName>
    </submittedName>
</protein>
<dbReference type="EMBL" id="JAXBLV010000111">
    <property type="protein sequence ID" value="MDY3559586.1"/>
    <property type="molecule type" value="Genomic_DNA"/>
</dbReference>
<evidence type="ECO:0000256" key="8">
    <source>
        <dbReference type="PROSITE-ProRule" id="PRU00433"/>
    </source>
</evidence>
<evidence type="ECO:0000256" key="3">
    <source>
        <dbReference type="ARBA" id="ARBA00022723"/>
    </source>
</evidence>
<feature type="region of interest" description="Disordered" evidence="9">
    <location>
        <begin position="376"/>
        <end position="395"/>
    </location>
</feature>
<keyword evidence="4" id="KW-0732">Signal</keyword>
<evidence type="ECO:0000256" key="2">
    <source>
        <dbReference type="ARBA" id="ARBA00022617"/>
    </source>
</evidence>
<dbReference type="PROSITE" id="PS51007">
    <property type="entry name" value="CYTC"/>
    <property type="match status" value="1"/>
</dbReference>
<evidence type="ECO:0000256" key="4">
    <source>
        <dbReference type="ARBA" id="ARBA00022729"/>
    </source>
</evidence>
<comment type="caution">
    <text evidence="11">The sequence shown here is derived from an EMBL/GenBank/DDBJ whole genome shotgun (WGS) entry which is preliminary data.</text>
</comment>
<dbReference type="PANTHER" id="PTHR30600">
    <property type="entry name" value="CYTOCHROME C PEROXIDASE-RELATED"/>
    <property type="match status" value="1"/>
</dbReference>
<evidence type="ECO:0000256" key="9">
    <source>
        <dbReference type="SAM" id="MobiDB-lite"/>
    </source>
</evidence>
<name>A0ABU5F0Y4_9BACT</name>
<dbReference type="GO" id="GO:0005840">
    <property type="term" value="C:ribosome"/>
    <property type="evidence" value="ECO:0007669"/>
    <property type="project" value="UniProtKB-KW"/>
</dbReference>
<gene>
    <name evidence="11" type="ORF">R5W23_000580</name>
</gene>
<keyword evidence="3 8" id="KW-0479">Metal-binding</keyword>
<evidence type="ECO:0000259" key="10">
    <source>
        <dbReference type="PROSITE" id="PS51007"/>
    </source>
</evidence>
<dbReference type="SUPFAM" id="SSF46626">
    <property type="entry name" value="Cytochrome c"/>
    <property type="match status" value="2"/>
</dbReference>
<evidence type="ECO:0000313" key="12">
    <source>
        <dbReference type="Proteomes" id="UP001272242"/>
    </source>
</evidence>
<dbReference type="GO" id="GO:0004601">
    <property type="term" value="F:peroxidase activity"/>
    <property type="evidence" value="ECO:0007669"/>
    <property type="project" value="UniProtKB-KW"/>
</dbReference>
<keyword evidence="7 8" id="KW-0408">Iron</keyword>
<dbReference type="InterPro" id="IPR051395">
    <property type="entry name" value="Cytochrome_c_Peroxidase/MauG"/>
</dbReference>
<evidence type="ECO:0000256" key="1">
    <source>
        <dbReference type="ARBA" id="ARBA00004418"/>
    </source>
</evidence>
<keyword evidence="5" id="KW-0574">Periplasm</keyword>
<feature type="domain" description="Cytochrome c" evidence="10">
    <location>
        <begin position="89"/>
        <end position="255"/>
    </location>
</feature>
<sequence length="395" mass="43551">MRSLVLFGALSAAGLGISREPPPPASPRLPPRPQPSAEQARARAAELRTAYSRMPAEWPKPTLDEEAEHRELGLLPEVKHPKDNPYSKDKAELGRALFFDGRLSGAGQAACASCHDPDLAWADGRTTSFGHDRKPLKRNAPSVQNVAFASSFFWDGRSDSLEAQAKAVLANPDEMRADEKGVVGRLTQVKGYPPLFEKAFGDGTVTLDRVSQALACFQRTVIGGRSRFDSFLKGKTDALTDAEVRGLHLFRTDARCLHCHNGPTLSDGKFHDIGLSYYKRELEDLGRFRVTNAPADVGAFRTPPLRNVGRTAPYMHNGLFELEGLLRMYNAGGATIRKTDKFKDDPNFPTKSRFLKPLGLNTLDLADLEAFLRSLDEPHQRMRPPAVSLPEGRPQ</sequence>
<evidence type="ECO:0000256" key="7">
    <source>
        <dbReference type="ARBA" id="ARBA00023004"/>
    </source>
</evidence>
<keyword evidence="11" id="KW-0575">Peroxidase</keyword>
<dbReference type="InterPro" id="IPR009056">
    <property type="entry name" value="Cyt_c-like_dom"/>
</dbReference>
<dbReference type="InterPro" id="IPR026259">
    <property type="entry name" value="MauG/Cytc_peroxidase"/>
</dbReference>
<keyword evidence="2 8" id="KW-0349">Heme</keyword>
<dbReference type="PANTHER" id="PTHR30600:SF10">
    <property type="entry name" value="BLL6722 PROTEIN"/>
    <property type="match status" value="1"/>
</dbReference>
<proteinExistence type="predicted"/>
<comment type="subcellular location">
    <subcellularLocation>
        <location evidence="1">Periplasm</location>
    </subcellularLocation>
</comment>
<organism evidence="11 12">
    <name type="scientific">Gemmata algarum</name>
    <dbReference type="NCBI Taxonomy" id="2975278"/>
    <lineage>
        <taxon>Bacteria</taxon>
        <taxon>Pseudomonadati</taxon>
        <taxon>Planctomycetota</taxon>
        <taxon>Planctomycetia</taxon>
        <taxon>Gemmatales</taxon>
        <taxon>Gemmataceae</taxon>
        <taxon>Gemmata</taxon>
    </lineage>
</organism>
<dbReference type="Gene3D" id="1.10.760.10">
    <property type="entry name" value="Cytochrome c-like domain"/>
    <property type="match status" value="2"/>
</dbReference>
<dbReference type="Pfam" id="PF03150">
    <property type="entry name" value="CCP_MauG"/>
    <property type="match status" value="1"/>
</dbReference>
<accession>A0ABU5F0Y4</accession>
<dbReference type="PIRSF" id="PIRSF000294">
    <property type="entry name" value="Cytochrome-c_peroxidase"/>
    <property type="match status" value="1"/>
</dbReference>
<keyword evidence="11" id="KW-0687">Ribonucleoprotein</keyword>
<evidence type="ECO:0000256" key="5">
    <source>
        <dbReference type="ARBA" id="ARBA00022764"/>
    </source>
</evidence>
<reference evidence="12" key="1">
    <citation type="journal article" date="2023" name="Mar. Drugs">
        <title>Gemmata algarum, a Novel Planctomycete Isolated from an Algal Mat, Displays Antimicrobial Activity.</title>
        <authorList>
            <person name="Kumar G."/>
            <person name="Kallscheuer N."/>
            <person name="Kashif M."/>
            <person name="Ahamad S."/>
            <person name="Jagadeeshwari U."/>
            <person name="Pannikurungottu S."/>
            <person name="Haufschild T."/>
            <person name="Kabuu M."/>
            <person name="Sasikala C."/>
            <person name="Jogler C."/>
            <person name="Ramana C."/>
        </authorList>
    </citation>
    <scope>NUCLEOTIDE SEQUENCE [LARGE SCALE GENOMIC DNA]</scope>
    <source>
        <strain evidence="12">JC673</strain>
    </source>
</reference>
<dbReference type="Proteomes" id="UP001272242">
    <property type="component" value="Unassembled WGS sequence"/>
</dbReference>
<dbReference type="InterPro" id="IPR004852">
    <property type="entry name" value="Di-haem_cyt_c_peroxidsae"/>
</dbReference>
<dbReference type="InterPro" id="IPR036909">
    <property type="entry name" value="Cyt_c-like_dom_sf"/>
</dbReference>
<keyword evidence="12" id="KW-1185">Reference proteome</keyword>
<feature type="compositionally biased region" description="Pro residues" evidence="9">
    <location>
        <begin position="20"/>
        <end position="34"/>
    </location>
</feature>
<keyword evidence="6" id="KW-0560">Oxidoreductase</keyword>
<dbReference type="RefSeq" id="WP_320686322.1">
    <property type="nucleotide sequence ID" value="NZ_JAXBLV010000111.1"/>
</dbReference>
<feature type="region of interest" description="Disordered" evidence="9">
    <location>
        <begin position="15"/>
        <end position="62"/>
    </location>
</feature>
<evidence type="ECO:0000313" key="11">
    <source>
        <dbReference type="EMBL" id="MDY3559586.1"/>
    </source>
</evidence>